<organism evidence="1 2">
    <name type="scientific">Lentilactobacillus kefiri</name>
    <name type="common">Lactobacillus kefiri</name>
    <dbReference type="NCBI Taxonomy" id="33962"/>
    <lineage>
        <taxon>Bacteria</taxon>
        <taxon>Bacillati</taxon>
        <taxon>Bacillota</taxon>
        <taxon>Bacilli</taxon>
        <taxon>Lactobacillales</taxon>
        <taxon>Lactobacillaceae</taxon>
        <taxon>Lentilactobacillus</taxon>
    </lineage>
</organism>
<evidence type="ECO:0000313" key="2">
    <source>
        <dbReference type="Proteomes" id="UP000321893"/>
    </source>
</evidence>
<comment type="caution">
    <text evidence="1">The sequence shown here is derived from an EMBL/GenBank/DDBJ whole genome shotgun (WGS) entry which is preliminary data.</text>
</comment>
<sequence>MKFNYKVALICFAPYVPIIALYLLVHVYISNTIIAILAATGIFSVLYVFFHYRYFKPFFKRHPELDPQHFEFNTVANVVFAINTIILMVLVIFDFFAKTPVGYLLIFGLYNATISGFKTYRGQTT</sequence>
<keyword evidence="2" id="KW-1185">Reference proteome</keyword>
<dbReference type="GeneID" id="71566727"/>
<proteinExistence type="predicted"/>
<dbReference type="Proteomes" id="UP000321893">
    <property type="component" value="Unassembled WGS sequence"/>
</dbReference>
<dbReference type="RefSeq" id="WP_056981017.1">
    <property type="nucleotide sequence ID" value="NZ_BJVK01000010.1"/>
</dbReference>
<evidence type="ECO:0000313" key="1">
    <source>
        <dbReference type="EMBL" id="GEL28253.1"/>
    </source>
</evidence>
<protein>
    <submittedName>
        <fullName evidence="1">Uncharacterized protein</fullName>
    </submittedName>
</protein>
<dbReference type="EMBL" id="BJVK01000010">
    <property type="protein sequence ID" value="GEL28253.1"/>
    <property type="molecule type" value="Genomic_DNA"/>
</dbReference>
<dbReference type="AlphaFoldDB" id="A0A511DVN5"/>
<dbReference type="OrthoDB" id="2324744at2"/>
<gene>
    <name evidence="1" type="ORF">LKE01_10730</name>
</gene>
<accession>A0A511DVN5</accession>
<name>A0A511DVN5_LENKE</name>
<reference evidence="1" key="1">
    <citation type="submission" date="2019-07" db="EMBL/GenBank/DDBJ databases">
        <title>Whole genome shotgun sequence of Lactobacillus kefiri NBRC 15888.</title>
        <authorList>
            <person name="Hosoyama A."/>
            <person name="Uohara A."/>
            <person name="Ohji S."/>
            <person name="Ichikawa N."/>
        </authorList>
    </citation>
    <scope>NUCLEOTIDE SEQUENCE [LARGE SCALE GENOMIC DNA]</scope>
    <source>
        <strain evidence="1">NBRC 15888</strain>
    </source>
</reference>